<evidence type="ECO:0000313" key="4">
    <source>
        <dbReference type="EMBL" id="KAK6336937.1"/>
    </source>
</evidence>
<evidence type="ECO:0000256" key="1">
    <source>
        <dbReference type="ARBA" id="ARBA00022737"/>
    </source>
</evidence>
<dbReference type="Pfam" id="PF01048">
    <property type="entry name" value="PNP_UDP_1"/>
    <property type="match status" value="1"/>
</dbReference>
<evidence type="ECO:0008006" key="6">
    <source>
        <dbReference type="Google" id="ProtNLM"/>
    </source>
</evidence>
<feature type="domain" description="Nucleoside phosphorylase" evidence="2">
    <location>
        <begin position="33"/>
        <end position="326"/>
    </location>
</feature>
<dbReference type="SUPFAM" id="SSF48403">
    <property type="entry name" value="Ankyrin repeat"/>
    <property type="match status" value="1"/>
</dbReference>
<dbReference type="GO" id="GO:0003824">
    <property type="term" value="F:catalytic activity"/>
    <property type="evidence" value="ECO:0007669"/>
    <property type="project" value="InterPro"/>
</dbReference>
<dbReference type="InterPro" id="IPR002110">
    <property type="entry name" value="Ankyrin_rpt"/>
</dbReference>
<dbReference type="InterPro" id="IPR036770">
    <property type="entry name" value="Ankyrin_rpt-contain_sf"/>
</dbReference>
<evidence type="ECO:0000259" key="3">
    <source>
        <dbReference type="Pfam" id="PF24883"/>
    </source>
</evidence>
<keyword evidence="5" id="KW-1185">Reference proteome</keyword>
<dbReference type="CDD" id="cd09008">
    <property type="entry name" value="MTAN"/>
    <property type="match status" value="1"/>
</dbReference>
<feature type="domain" description="Nephrocystin 3-like N-terminal" evidence="3">
    <location>
        <begin position="387"/>
        <end position="572"/>
    </location>
</feature>
<accession>A0AAN8NQY4</accession>
<keyword evidence="1" id="KW-0677">Repeat</keyword>
<dbReference type="PANTHER" id="PTHR46082">
    <property type="entry name" value="ATP/GTP-BINDING PROTEIN-RELATED"/>
    <property type="match status" value="1"/>
</dbReference>
<reference evidence="4 5" key="1">
    <citation type="submission" date="2019-10" db="EMBL/GenBank/DDBJ databases">
        <authorList>
            <person name="Palmer J.M."/>
        </authorList>
    </citation>
    <scope>NUCLEOTIDE SEQUENCE [LARGE SCALE GENOMIC DNA]</scope>
    <source>
        <strain evidence="4 5">TWF718</strain>
    </source>
</reference>
<dbReference type="PANTHER" id="PTHR46082:SF11">
    <property type="entry name" value="AAA+ ATPASE DOMAIN-CONTAINING PROTEIN-RELATED"/>
    <property type="match status" value="1"/>
</dbReference>
<dbReference type="SUPFAM" id="SSF53167">
    <property type="entry name" value="Purine and uridine phosphorylases"/>
    <property type="match status" value="1"/>
</dbReference>
<dbReference type="InterPro" id="IPR027417">
    <property type="entry name" value="P-loop_NTPase"/>
</dbReference>
<gene>
    <name evidence="4" type="ORF">TWF718_009726</name>
</gene>
<dbReference type="Gene3D" id="1.25.40.20">
    <property type="entry name" value="Ankyrin repeat-containing domain"/>
    <property type="match status" value="1"/>
</dbReference>
<sequence>MFKRSWEGGADGRNSRFKTSPDAGTLSHDCYSIGWICALPLEMAAARAMLDEVHEDLPNTSNDLNGYIFGVIGVHYVVIACLPSGVYGTTPAALVVSQMQSSFPSIRFYLMVGIGGGVPSSADIRLGDVVVSTPTGKCPGVVQYDRGKTVVGGRFEQTGSLNGPPRGLLNLVSKLRAIHLTDGNSILDLLEKAIERRPPKGGLSFIRPGREDILFRAEYDHLSGLTDTCDECDESEISIRPTRETQDPVVHYGVIASGNRVMKDAKSRDSLAKEYGAYCFEMEAAGLADVVECLVIRGICDYCDSHKNKWWQGYAAATAAAYAKELLLTLSTTQKSLGGPPSGAELPAGRRAYTDEFSIEYKMRSLRSLSFPNMTFRQHSIASAHKNTCDWFFKTEKFQQWRNRTDIEAFNGVLWIKGKPGTGKSTLMKHTLRYCKTDPQLRDYAIAAYFFSARGTGLEKSRCGMLRSLLYQLCEQDPEVHNRFLLHFRSKEREYGRSWEWHEGELESFLLDTISSITPTKPVILLVDALDECDESEVRKVVVFLEELSWTATQSHNPNGAKKSLNICLSSRHYPTISMTKMLDLIVERREEHTEDIVIYIQDKLKFKDKGIEYELLRKADGIFMWIVLVVEMLNQAYDDGDIGSVRAKLEEAPADLDEVFHTLLEKDNPGKHRTVLMLQFVLFAKNRLDPAELYYAVQSGSELKNLGQRDKSVVTDQLIDAFIISGSRGLLEVHRQKYSSFVQFIHQTAKDFLLRNNRLQKLDPQLMPNFVGASHQRIVSCCLAYLESIHDLSDFVRKRRDYYSEDSPTKCYPFLGYSLDYIFNHAEDAHAGGVSQEGFLQCLQDNPRLFERLKEMHDIYMSYKYGYLRDGFKRKAYGSGASLLYVLSLKRCPKLVRTLLNSFRGCDNGVNDRGGSYVTPLRAAVAVITYDDDINLTEEVVQVLIDAGADINASGGLYFNALHAAIYPGNVSHDFEKAIAIISILIKEGADVNAQGGYFGNVLQAASLAEADDLKYCDVSIPELIKFLLDAGSDVNAQGGYYGNALQAAAASVIHRMGASSSFQDSVKKVIRVLLDAGADVNAQGGLYGNALQAACASAAYAQMDSYNRGAMNEIVQMLLDAGADVNAQGGYYGNALQAAVLCNKSGAAIEVIKTLLNKGADVNAQGGRYVNAVDAAFKSGCECVRTERGRDSRVSEVLELLLSAGAVGAAEAKKNIDEYCFWAAHLQPPGLMDHPSYELYRNSASDPYSYVS</sequence>
<dbReference type="Gene3D" id="3.40.50.1580">
    <property type="entry name" value="Nucleoside phosphorylase domain"/>
    <property type="match status" value="1"/>
</dbReference>
<dbReference type="Pfam" id="PF24883">
    <property type="entry name" value="NPHP3_N"/>
    <property type="match status" value="1"/>
</dbReference>
<dbReference type="SUPFAM" id="SSF52540">
    <property type="entry name" value="P-loop containing nucleoside triphosphate hydrolases"/>
    <property type="match status" value="1"/>
</dbReference>
<dbReference type="InterPro" id="IPR000845">
    <property type="entry name" value="Nucleoside_phosphorylase_d"/>
</dbReference>
<dbReference type="EMBL" id="JAVHNR010000007">
    <property type="protein sequence ID" value="KAK6336937.1"/>
    <property type="molecule type" value="Genomic_DNA"/>
</dbReference>
<dbReference type="GO" id="GO:0009116">
    <property type="term" value="P:nucleoside metabolic process"/>
    <property type="evidence" value="ECO:0007669"/>
    <property type="project" value="InterPro"/>
</dbReference>
<dbReference type="InterPro" id="IPR035994">
    <property type="entry name" value="Nucleoside_phosphorylase_sf"/>
</dbReference>
<evidence type="ECO:0000313" key="5">
    <source>
        <dbReference type="Proteomes" id="UP001313282"/>
    </source>
</evidence>
<dbReference type="InterPro" id="IPR056884">
    <property type="entry name" value="NPHP3-like_N"/>
</dbReference>
<comment type="caution">
    <text evidence="4">The sequence shown here is derived from an EMBL/GenBank/DDBJ whole genome shotgun (WGS) entry which is preliminary data.</text>
</comment>
<name>A0AAN8NQY4_9PEZI</name>
<organism evidence="4 5">
    <name type="scientific">Orbilia javanica</name>
    <dbReference type="NCBI Taxonomy" id="47235"/>
    <lineage>
        <taxon>Eukaryota</taxon>
        <taxon>Fungi</taxon>
        <taxon>Dikarya</taxon>
        <taxon>Ascomycota</taxon>
        <taxon>Pezizomycotina</taxon>
        <taxon>Orbiliomycetes</taxon>
        <taxon>Orbiliales</taxon>
        <taxon>Orbiliaceae</taxon>
        <taxon>Orbilia</taxon>
    </lineage>
</organism>
<dbReference type="InterPro" id="IPR053137">
    <property type="entry name" value="NLR-like"/>
</dbReference>
<protein>
    <recommendedName>
        <fullName evidence="6">Nucleoside phosphorylase domain-containing protein</fullName>
    </recommendedName>
</protein>
<dbReference type="SMART" id="SM00248">
    <property type="entry name" value="ANK"/>
    <property type="match status" value="6"/>
</dbReference>
<dbReference type="Proteomes" id="UP001313282">
    <property type="component" value="Unassembled WGS sequence"/>
</dbReference>
<evidence type="ECO:0000259" key="2">
    <source>
        <dbReference type="Pfam" id="PF01048"/>
    </source>
</evidence>
<dbReference type="Gene3D" id="3.40.50.300">
    <property type="entry name" value="P-loop containing nucleotide triphosphate hydrolases"/>
    <property type="match status" value="1"/>
</dbReference>
<dbReference type="AlphaFoldDB" id="A0AAN8NQY4"/>
<proteinExistence type="predicted"/>